<accession>A0ABN8Q2A5</accession>
<feature type="non-terminal residue" evidence="1">
    <location>
        <position position="1"/>
    </location>
</feature>
<evidence type="ECO:0008006" key="3">
    <source>
        <dbReference type="Google" id="ProtNLM"/>
    </source>
</evidence>
<keyword evidence="2" id="KW-1185">Reference proteome</keyword>
<comment type="caution">
    <text evidence="1">The sequence shown here is derived from an EMBL/GenBank/DDBJ whole genome shotgun (WGS) entry which is preliminary data.</text>
</comment>
<reference evidence="1 2" key="1">
    <citation type="submission" date="2022-05" db="EMBL/GenBank/DDBJ databases">
        <authorList>
            <consortium name="Genoscope - CEA"/>
            <person name="William W."/>
        </authorList>
    </citation>
    <scope>NUCLEOTIDE SEQUENCE [LARGE SCALE GENOMIC DNA]</scope>
</reference>
<proteinExistence type="predicted"/>
<gene>
    <name evidence="1" type="ORF">PLOB_00001368</name>
</gene>
<evidence type="ECO:0000313" key="2">
    <source>
        <dbReference type="Proteomes" id="UP001159405"/>
    </source>
</evidence>
<dbReference type="Proteomes" id="UP001159405">
    <property type="component" value="Unassembled WGS sequence"/>
</dbReference>
<organism evidence="1 2">
    <name type="scientific">Porites lobata</name>
    <dbReference type="NCBI Taxonomy" id="104759"/>
    <lineage>
        <taxon>Eukaryota</taxon>
        <taxon>Metazoa</taxon>
        <taxon>Cnidaria</taxon>
        <taxon>Anthozoa</taxon>
        <taxon>Hexacorallia</taxon>
        <taxon>Scleractinia</taxon>
        <taxon>Fungiina</taxon>
        <taxon>Poritidae</taxon>
        <taxon>Porites</taxon>
    </lineage>
</organism>
<sequence>CILFTILQTSTSVKLESITATPMLSVTTLKALTVVHANQDFMETALTAQAIMSSVGGLTKLKALTFVHANQDLPETALTAQVKQ</sequence>
<dbReference type="EMBL" id="CALNXK010000102">
    <property type="protein sequence ID" value="CAH3155752.1"/>
    <property type="molecule type" value="Genomic_DNA"/>
</dbReference>
<protein>
    <recommendedName>
        <fullName evidence="3">Ice-structuring protein</fullName>
    </recommendedName>
</protein>
<name>A0ABN8Q2A5_9CNID</name>
<evidence type="ECO:0000313" key="1">
    <source>
        <dbReference type="EMBL" id="CAH3155752.1"/>
    </source>
</evidence>
<feature type="non-terminal residue" evidence="1">
    <location>
        <position position="84"/>
    </location>
</feature>